<evidence type="ECO:0000313" key="1">
    <source>
        <dbReference type="EMBL" id="MBX51663.1"/>
    </source>
</evidence>
<sequence length="39" mass="4593">MFYVHLATFYVMISDIHSISYSHMWREKLITNACVGKLS</sequence>
<dbReference type="EMBL" id="GGEC01071179">
    <property type="protein sequence ID" value="MBX51663.1"/>
    <property type="molecule type" value="Transcribed_RNA"/>
</dbReference>
<name>A0A2P2PAJ1_RHIMU</name>
<proteinExistence type="predicted"/>
<reference evidence="1" key="1">
    <citation type="submission" date="2018-02" db="EMBL/GenBank/DDBJ databases">
        <title>Rhizophora mucronata_Transcriptome.</title>
        <authorList>
            <person name="Meera S.P."/>
            <person name="Sreeshan A."/>
            <person name="Augustine A."/>
        </authorList>
    </citation>
    <scope>NUCLEOTIDE SEQUENCE</scope>
    <source>
        <tissue evidence="1">Leaf</tissue>
    </source>
</reference>
<protein>
    <submittedName>
        <fullName evidence="1">Uncharacterized protein</fullName>
    </submittedName>
</protein>
<organism evidence="1">
    <name type="scientific">Rhizophora mucronata</name>
    <name type="common">Asiatic mangrove</name>
    <dbReference type="NCBI Taxonomy" id="61149"/>
    <lineage>
        <taxon>Eukaryota</taxon>
        <taxon>Viridiplantae</taxon>
        <taxon>Streptophyta</taxon>
        <taxon>Embryophyta</taxon>
        <taxon>Tracheophyta</taxon>
        <taxon>Spermatophyta</taxon>
        <taxon>Magnoliopsida</taxon>
        <taxon>eudicotyledons</taxon>
        <taxon>Gunneridae</taxon>
        <taxon>Pentapetalae</taxon>
        <taxon>rosids</taxon>
        <taxon>fabids</taxon>
        <taxon>Malpighiales</taxon>
        <taxon>Rhizophoraceae</taxon>
        <taxon>Rhizophora</taxon>
    </lineage>
</organism>
<dbReference type="AlphaFoldDB" id="A0A2P2PAJ1"/>
<accession>A0A2P2PAJ1</accession>